<keyword evidence="3" id="KW-1185">Reference proteome</keyword>
<feature type="region of interest" description="Disordered" evidence="1">
    <location>
        <begin position="148"/>
        <end position="179"/>
    </location>
</feature>
<feature type="compositionally biased region" description="Basic and acidic residues" evidence="1">
    <location>
        <begin position="160"/>
        <end position="179"/>
    </location>
</feature>
<comment type="caution">
    <text evidence="2">The sequence shown here is derived from an EMBL/GenBank/DDBJ whole genome shotgun (WGS) entry which is preliminary data.</text>
</comment>
<reference evidence="2 3" key="1">
    <citation type="submission" date="2018-09" db="EMBL/GenBank/DDBJ databases">
        <title>Genomic Encyclopedia of Archaeal and Bacterial Type Strains, Phase II (KMG-II): from individual species to whole genera.</title>
        <authorList>
            <person name="Goeker M."/>
        </authorList>
    </citation>
    <scope>NUCLEOTIDE SEQUENCE [LARGE SCALE GENOMIC DNA]</scope>
    <source>
        <strain evidence="2 3">DSM 16505</strain>
    </source>
</reference>
<organism evidence="2 3">
    <name type="scientific">Tenacibaculum lutimaris</name>
    <dbReference type="NCBI Taxonomy" id="285258"/>
    <lineage>
        <taxon>Bacteria</taxon>
        <taxon>Pseudomonadati</taxon>
        <taxon>Bacteroidota</taxon>
        <taxon>Flavobacteriia</taxon>
        <taxon>Flavobacteriales</taxon>
        <taxon>Flavobacteriaceae</taxon>
        <taxon>Tenacibaculum</taxon>
    </lineage>
</organism>
<sequence length="179" mass="21586">MFTDIKELSKDKMFLLLNIKDFNDKGFENVFQNLSKKQKLDFEKFELSQEAKNYRCQRNVKCKGIDFRNLPEHFDNHILNDLVLCYRDNLIWLSVSELFTHEQLRQVFDKDIELQYKEEESRKAAMTEEEKAKEAAIWKKIREDSEPKFYGNMGEPETPEEFKRKYGYDPRGAEYNKEE</sequence>
<dbReference type="EMBL" id="RAQM01000009">
    <property type="protein sequence ID" value="RKF03586.1"/>
    <property type="molecule type" value="Genomic_DNA"/>
</dbReference>
<accession>A0A420E0G1</accession>
<dbReference type="Proteomes" id="UP000285780">
    <property type="component" value="Unassembled WGS sequence"/>
</dbReference>
<gene>
    <name evidence="2" type="ORF">C8N26_1976</name>
</gene>
<evidence type="ECO:0000313" key="2">
    <source>
        <dbReference type="EMBL" id="RKF03586.1"/>
    </source>
</evidence>
<evidence type="ECO:0000256" key="1">
    <source>
        <dbReference type="SAM" id="MobiDB-lite"/>
    </source>
</evidence>
<name>A0A420E0G1_9FLAO</name>
<dbReference type="AlphaFoldDB" id="A0A420E0G1"/>
<evidence type="ECO:0000313" key="3">
    <source>
        <dbReference type="Proteomes" id="UP000285780"/>
    </source>
</evidence>
<proteinExistence type="predicted"/>
<protein>
    <submittedName>
        <fullName evidence="2">Uncharacterized protein</fullName>
    </submittedName>
</protein>